<feature type="region of interest" description="Disordered" evidence="1">
    <location>
        <begin position="1"/>
        <end position="33"/>
    </location>
</feature>
<dbReference type="InterPro" id="IPR029000">
    <property type="entry name" value="Cyclophilin-like_dom_sf"/>
</dbReference>
<evidence type="ECO:0000259" key="3">
    <source>
        <dbReference type="Pfam" id="PF00160"/>
    </source>
</evidence>
<comment type="caution">
    <text evidence="4">The sequence shown here is derived from an EMBL/GenBank/DDBJ whole genome shotgun (WGS) entry which is preliminary data.</text>
</comment>
<dbReference type="InterPro" id="IPR002130">
    <property type="entry name" value="Cyclophilin-type_PPIase_dom"/>
</dbReference>
<evidence type="ECO:0000313" key="5">
    <source>
        <dbReference type="Proteomes" id="UP001295423"/>
    </source>
</evidence>
<accession>A0AAD2CVD0</accession>
<evidence type="ECO:0000313" key="4">
    <source>
        <dbReference type="EMBL" id="CAJ1942936.1"/>
    </source>
</evidence>
<sequence length="270" mass="30250">MQRRRPKAKVAQNDVERSPVRDEEKIKRRKRRRSGNSLRLRAAVCLVTCLAFTLTAAAVKMTMFEHAKEAQNIPLISSAPEEETEATPKAPEDSKIVECEISTKNWNSDEAASGILRIAVHKNAPSSELFLYLVSEGYYDDNYIFRVIKGFHAQWGFHTPSDMKQWWSRIEEKRGDFDSENEKTDLKNVKGTVTMIRGGAPQVFLNLGSAPWLDEEGTLPLGVVDLDSLLLADKIYTGYTPGSGQIPAMSNGTIPELFPKMSKVEKCSLV</sequence>
<dbReference type="Pfam" id="PF00160">
    <property type="entry name" value="Pro_isomerase"/>
    <property type="match status" value="1"/>
</dbReference>
<reference evidence="4" key="1">
    <citation type="submission" date="2023-08" db="EMBL/GenBank/DDBJ databases">
        <authorList>
            <person name="Audoor S."/>
            <person name="Bilcke G."/>
        </authorList>
    </citation>
    <scope>NUCLEOTIDE SEQUENCE</scope>
</reference>
<dbReference type="GO" id="GO:0003755">
    <property type="term" value="F:peptidyl-prolyl cis-trans isomerase activity"/>
    <property type="evidence" value="ECO:0007669"/>
    <property type="project" value="InterPro"/>
</dbReference>
<protein>
    <recommendedName>
        <fullName evidence="3">PPIase cyclophilin-type domain-containing protein</fullName>
    </recommendedName>
</protein>
<evidence type="ECO:0000256" key="2">
    <source>
        <dbReference type="SAM" id="Phobius"/>
    </source>
</evidence>
<name>A0AAD2CVD0_9STRA</name>
<dbReference type="SUPFAM" id="SSF50891">
    <property type="entry name" value="Cyclophilin-like"/>
    <property type="match status" value="1"/>
</dbReference>
<dbReference type="AlphaFoldDB" id="A0AAD2CVD0"/>
<gene>
    <name evidence="4" type="ORF">CYCCA115_LOCUS8195</name>
</gene>
<keyword evidence="2" id="KW-1133">Transmembrane helix</keyword>
<organism evidence="4 5">
    <name type="scientific">Cylindrotheca closterium</name>
    <dbReference type="NCBI Taxonomy" id="2856"/>
    <lineage>
        <taxon>Eukaryota</taxon>
        <taxon>Sar</taxon>
        <taxon>Stramenopiles</taxon>
        <taxon>Ochrophyta</taxon>
        <taxon>Bacillariophyta</taxon>
        <taxon>Bacillariophyceae</taxon>
        <taxon>Bacillariophycidae</taxon>
        <taxon>Bacillariales</taxon>
        <taxon>Bacillariaceae</taxon>
        <taxon>Cylindrotheca</taxon>
    </lineage>
</organism>
<dbReference type="Gene3D" id="2.40.100.10">
    <property type="entry name" value="Cyclophilin-like"/>
    <property type="match status" value="1"/>
</dbReference>
<evidence type="ECO:0000256" key="1">
    <source>
        <dbReference type="SAM" id="MobiDB-lite"/>
    </source>
</evidence>
<keyword evidence="5" id="KW-1185">Reference proteome</keyword>
<keyword evidence="2" id="KW-0472">Membrane</keyword>
<proteinExistence type="predicted"/>
<feature type="domain" description="PPIase cyclophilin-type" evidence="3">
    <location>
        <begin position="126"/>
        <end position="234"/>
    </location>
</feature>
<feature type="transmembrane region" description="Helical" evidence="2">
    <location>
        <begin position="38"/>
        <end position="59"/>
    </location>
</feature>
<dbReference type="EMBL" id="CAKOGP040001112">
    <property type="protein sequence ID" value="CAJ1942936.1"/>
    <property type="molecule type" value="Genomic_DNA"/>
</dbReference>
<dbReference type="Proteomes" id="UP001295423">
    <property type="component" value="Unassembled WGS sequence"/>
</dbReference>
<keyword evidence="2" id="KW-0812">Transmembrane</keyword>
<feature type="compositionally biased region" description="Basic and acidic residues" evidence="1">
    <location>
        <begin position="14"/>
        <end position="26"/>
    </location>
</feature>